<sequence>MSEGTVLGASLIRAPERGVWRLGKAKDPCKYTYISPEDDSRSGGSRWSLVSYGTLYCASELDGCFAEALAPFRVAPELRAVIGDDWQQQAYMPPGHLPRDWRTRHTLVRLRPDEEARFLDVDDEQTLLTLSAELKEQLERLGVDSLTQECTQGPDRRVTRLISAWAIAQRTQQQGRLIHGIAYRSRFGLRQCWAVFSDVELEEIESQPIWPETEGLRTVAEEYGLTIR</sequence>
<evidence type="ECO:0000313" key="3">
    <source>
        <dbReference type="Proteomes" id="UP001223144"/>
    </source>
</evidence>
<comment type="caution">
    <text evidence="2">The sequence shown here is derived from an EMBL/GenBank/DDBJ whole genome shotgun (WGS) entry which is preliminary data.</text>
</comment>
<feature type="domain" description="RES" evidence="1">
    <location>
        <begin position="19"/>
        <end position="205"/>
    </location>
</feature>
<gene>
    <name evidence="2" type="ORF">QCN29_25790</name>
</gene>
<evidence type="ECO:0000313" key="2">
    <source>
        <dbReference type="EMBL" id="MDH2392134.1"/>
    </source>
</evidence>
<dbReference type="EMBL" id="JARWBG010000037">
    <property type="protein sequence ID" value="MDH2392134.1"/>
    <property type="molecule type" value="Genomic_DNA"/>
</dbReference>
<protein>
    <submittedName>
        <fullName evidence="2">RES family NAD+ phosphorylase</fullName>
    </submittedName>
</protein>
<reference evidence="2 3" key="1">
    <citation type="submission" date="2023-04" db="EMBL/GenBank/DDBJ databases">
        <title>Streptomyces chengmaiensis sp. nov. isolated from the stem of mangrove plant in Hainan.</title>
        <authorList>
            <person name="Huang X."/>
            <person name="Zhou S."/>
            <person name="Chu X."/>
            <person name="Xie Y."/>
            <person name="Lin Y."/>
        </authorList>
    </citation>
    <scope>NUCLEOTIDE SEQUENCE [LARGE SCALE GENOMIC DNA]</scope>
    <source>
        <strain evidence="2 3">HNM0663</strain>
    </source>
</reference>
<dbReference type="InterPro" id="IPR014914">
    <property type="entry name" value="RES_dom"/>
</dbReference>
<evidence type="ECO:0000259" key="1">
    <source>
        <dbReference type="Pfam" id="PF08808"/>
    </source>
</evidence>
<name>A0ABT6HWB2_9ACTN</name>
<accession>A0ABT6HWB2</accession>
<dbReference type="RefSeq" id="WP_240138804.1">
    <property type="nucleotide sequence ID" value="NZ_JARWBG010000037.1"/>
</dbReference>
<dbReference type="Pfam" id="PF08808">
    <property type="entry name" value="RES"/>
    <property type="match status" value="1"/>
</dbReference>
<proteinExistence type="predicted"/>
<keyword evidence="3" id="KW-1185">Reference proteome</keyword>
<dbReference type="Proteomes" id="UP001223144">
    <property type="component" value="Unassembled WGS sequence"/>
</dbReference>
<organism evidence="2 3">
    <name type="scientific">Streptomyces chengmaiensis</name>
    <dbReference type="NCBI Taxonomy" id="3040919"/>
    <lineage>
        <taxon>Bacteria</taxon>
        <taxon>Bacillati</taxon>
        <taxon>Actinomycetota</taxon>
        <taxon>Actinomycetes</taxon>
        <taxon>Kitasatosporales</taxon>
        <taxon>Streptomycetaceae</taxon>
        <taxon>Streptomyces</taxon>
    </lineage>
</organism>